<evidence type="ECO:0000313" key="1">
    <source>
        <dbReference type="EMBL" id="CUS37718.1"/>
    </source>
</evidence>
<protein>
    <submittedName>
        <fullName evidence="1">Uncharacterized protein</fullName>
    </submittedName>
</protein>
<dbReference type="Proteomes" id="UP000198736">
    <property type="component" value="Unassembled WGS sequence"/>
</dbReference>
<organism evidence="1 2">
    <name type="scientific">Candidatus Nitrospira nitrificans</name>
    <dbReference type="NCBI Taxonomy" id="1742973"/>
    <lineage>
        <taxon>Bacteria</taxon>
        <taxon>Pseudomonadati</taxon>
        <taxon>Nitrospirota</taxon>
        <taxon>Nitrospiria</taxon>
        <taxon>Nitrospirales</taxon>
        <taxon>Nitrospiraceae</taxon>
        <taxon>Nitrospira</taxon>
    </lineage>
</organism>
<accession>A0A0S4LP73</accession>
<keyword evidence="2" id="KW-1185">Reference proteome</keyword>
<name>A0A0S4LP73_9BACT</name>
<gene>
    <name evidence="1" type="ORF">COMA2_330003</name>
</gene>
<dbReference type="AlphaFoldDB" id="A0A0S4LP73"/>
<proteinExistence type="predicted"/>
<dbReference type="EMBL" id="CZPZ01000027">
    <property type="protein sequence ID" value="CUS37718.1"/>
    <property type="molecule type" value="Genomic_DNA"/>
</dbReference>
<sequence length="52" mass="5973">MNGNLRLTGDSVSFKDLLAIDLLTTIRYEVRTKRRVVRGLEPLVGDWRRANS</sequence>
<reference evidence="2" key="1">
    <citation type="submission" date="2015-10" db="EMBL/GenBank/DDBJ databases">
        <authorList>
            <person name="Luecker S."/>
            <person name="Luecker S."/>
        </authorList>
    </citation>
    <scope>NUCLEOTIDE SEQUENCE [LARGE SCALE GENOMIC DNA]</scope>
</reference>
<evidence type="ECO:0000313" key="2">
    <source>
        <dbReference type="Proteomes" id="UP000198736"/>
    </source>
</evidence>